<feature type="region of interest" description="Disordered" evidence="3">
    <location>
        <begin position="975"/>
        <end position="1021"/>
    </location>
</feature>
<sequence length="1056" mass="116976">MVRESSAQLLVKRALGGIKSGSAKNEDSATNSRTSLMFSAGPQQADVMTEFLALQSGVGYFAQPTASTAKYCNNHESVYIKIDLLGVHICENESRDSLIVEFTIEEIVKYSQNRGKKRFSFSQMGSAGLVREFKFLSEQYFEIFEALGRAIAVVIKIKSKTAFNKPTKADNPDGSLGSLREADEGHDGGSSRNSTRMSASSRDTAAVKRKSRASGHQARSLGELFSRSDNEASQQPVGEAHATVDATDIAGPKATLAKYYIESRYHNRSSEPELSKPDDDAGPAITPPATRKWKNQIRYDYLSISKARSKSENVLDHHSSTANRDHMSTASRLSVVENQSNRASVVSVCSTASANGHMVTTSEPFLSVLSRQSSRPSVLSMFKENGTIRPRSKSERPALLTVPLKDVERAVSIESIGSAPDKEKFGSASFKRMASKISLKKKALSSVWPAKESRASSVDVLTDDTPKVIVTKDKDGKETLIKNRCNNGYVIIAGTVEALIGALLNEPDFTYLDTFLLTFRHFLSPNALMQHLTSDFRRCHTAPREQDPGGKSNEEQMFATVTLIKKWVGQHAYDFMDTSTMCLLQTFLELLQSTKYVSYSGQIRSLVQHEIDQRGVAEVAYPVDAPSPPHELITLLREFDFLAQSSRSIAQQLTLVDSKLFRAIQPEEFTAFIWDTSPMKTSHTANLQTYINRFNRVGFWVATVICSYEEREKRTEALEMFIKIATKSMESGNFNTAMAILSGLNTTPVSRLKKSFAQLPSRATTAYEELEAKLSYRSNYKAYRELEHHTKPPLLPFFGLIIKDLTFLNDGNQKILANGLVNFEKMREVWTLISGIRDLQRGKFPWPQDDEIIIRGPGDSVTLHSYCMSPPCLTEEQLLGLSKVVEPQDPTGGRTISRHAGKSSLTNSDVLLDTINGKNPPPLEAAWSSGRMSISSAVGSEFATSVQQSIERDLREDAEGPTKLTSVILEYDAKRRDEAHSKTPPPITTTTLSRAERRRSSATDGKSPGGRRLSEKTDTFRRKLSEGGLGVVLGWWKKEDEEAMLSASQEASLDQK</sequence>
<dbReference type="InterPro" id="IPR036964">
    <property type="entry name" value="RASGEF_cat_dom_sf"/>
</dbReference>
<evidence type="ECO:0000256" key="1">
    <source>
        <dbReference type="ARBA" id="ARBA00022658"/>
    </source>
</evidence>
<dbReference type="PROSITE" id="PS50009">
    <property type="entry name" value="RASGEF_CAT"/>
    <property type="match status" value="1"/>
</dbReference>
<keyword evidence="1 2" id="KW-0344">Guanine-nucleotide releasing factor</keyword>
<dbReference type="Pfam" id="PF00618">
    <property type="entry name" value="RasGEF_N"/>
    <property type="match status" value="1"/>
</dbReference>
<dbReference type="SMART" id="SM00147">
    <property type="entry name" value="RasGEF"/>
    <property type="match status" value="1"/>
</dbReference>
<feature type="domain" description="Ras-GEF" evidence="4">
    <location>
        <begin position="645"/>
        <end position="888"/>
    </location>
</feature>
<organism evidence="6 7">
    <name type="scientific">Powellomyces hirtus</name>
    <dbReference type="NCBI Taxonomy" id="109895"/>
    <lineage>
        <taxon>Eukaryota</taxon>
        <taxon>Fungi</taxon>
        <taxon>Fungi incertae sedis</taxon>
        <taxon>Chytridiomycota</taxon>
        <taxon>Chytridiomycota incertae sedis</taxon>
        <taxon>Chytridiomycetes</taxon>
        <taxon>Spizellomycetales</taxon>
        <taxon>Powellomycetaceae</taxon>
        <taxon>Powellomyces</taxon>
    </lineage>
</organism>
<dbReference type="PANTHER" id="PTHR23113">
    <property type="entry name" value="GUANINE NUCLEOTIDE EXCHANGE FACTOR"/>
    <property type="match status" value="1"/>
</dbReference>
<evidence type="ECO:0000259" key="5">
    <source>
        <dbReference type="PROSITE" id="PS50212"/>
    </source>
</evidence>
<evidence type="ECO:0000259" key="4">
    <source>
        <dbReference type="PROSITE" id="PS50009"/>
    </source>
</evidence>
<dbReference type="InterPro" id="IPR000651">
    <property type="entry name" value="Ras-like_Gua-exchang_fac_N"/>
</dbReference>
<dbReference type="Gene3D" id="1.20.870.10">
    <property type="entry name" value="Son of sevenless (SoS) protein Chain: S domain 1"/>
    <property type="match status" value="1"/>
</dbReference>
<feature type="region of interest" description="Disordered" evidence="3">
    <location>
        <begin position="164"/>
        <end position="246"/>
    </location>
</feature>
<dbReference type="InterPro" id="IPR008937">
    <property type="entry name" value="Ras-like_GEF"/>
</dbReference>
<dbReference type="AlphaFoldDB" id="A0A507EHP3"/>
<dbReference type="Gene3D" id="1.10.840.10">
    <property type="entry name" value="Ras guanine-nucleotide exchange factors catalytic domain"/>
    <property type="match status" value="1"/>
</dbReference>
<reference evidence="6 7" key="1">
    <citation type="journal article" date="2019" name="Sci. Rep.">
        <title>Comparative genomics of chytrid fungi reveal insights into the obligate biotrophic and pathogenic lifestyle of Synchytrium endobioticum.</title>
        <authorList>
            <person name="van de Vossenberg B.T.L.H."/>
            <person name="Warris S."/>
            <person name="Nguyen H.D.T."/>
            <person name="van Gent-Pelzer M.P.E."/>
            <person name="Joly D.L."/>
            <person name="van de Geest H.C."/>
            <person name="Bonants P.J.M."/>
            <person name="Smith D.S."/>
            <person name="Levesque C.A."/>
            <person name="van der Lee T.A.J."/>
        </authorList>
    </citation>
    <scope>NUCLEOTIDE SEQUENCE [LARGE SCALE GENOMIC DNA]</scope>
    <source>
        <strain evidence="6 7">CBS 809.83</strain>
    </source>
</reference>
<dbReference type="PANTHER" id="PTHR23113:SF368">
    <property type="entry name" value="CELL DIVISION CONTROL PROTEIN 25"/>
    <property type="match status" value="1"/>
</dbReference>
<feature type="domain" description="N-terminal Ras-GEF" evidence="5">
    <location>
        <begin position="487"/>
        <end position="611"/>
    </location>
</feature>
<keyword evidence="7" id="KW-1185">Reference proteome</keyword>
<evidence type="ECO:0000313" key="7">
    <source>
        <dbReference type="Proteomes" id="UP000318582"/>
    </source>
</evidence>
<dbReference type="PROSITE" id="PS50212">
    <property type="entry name" value="RASGEF_NTER"/>
    <property type="match status" value="1"/>
</dbReference>
<feature type="region of interest" description="Disordered" evidence="3">
    <location>
        <begin position="266"/>
        <end position="290"/>
    </location>
</feature>
<dbReference type="GO" id="GO:0005886">
    <property type="term" value="C:plasma membrane"/>
    <property type="evidence" value="ECO:0007669"/>
    <property type="project" value="TreeGrafter"/>
</dbReference>
<name>A0A507EHP3_9FUNG</name>
<dbReference type="STRING" id="109895.A0A507EHP3"/>
<dbReference type="InterPro" id="IPR023578">
    <property type="entry name" value="Ras_GEF_dom_sf"/>
</dbReference>
<feature type="compositionally biased region" description="Low complexity" evidence="3">
    <location>
        <begin position="190"/>
        <end position="202"/>
    </location>
</feature>
<evidence type="ECO:0000313" key="6">
    <source>
        <dbReference type="EMBL" id="TPX62937.1"/>
    </source>
</evidence>
<dbReference type="CDD" id="cd00155">
    <property type="entry name" value="RasGEF"/>
    <property type="match status" value="1"/>
</dbReference>
<evidence type="ECO:0000256" key="3">
    <source>
        <dbReference type="SAM" id="MobiDB-lite"/>
    </source>
</evidence>
<dbReference type="SMART" id="SM00229">
    <property type="entry name" value="RasGEFN"/>
    <property type="match status" value="1"/>
</dbReference>
<accession>A0A507EHP3</accession>
<dbReference type="Proteomes" id="UP000318582">
    <property type="component" value="Unassembled WGS sequence"/>
</dbReference>
<dbReference type="GO" id="GO:0005085">
    <property type="term" value="F:guanyl-nucleotide exchange factor activity"/>
    <property type="evidence" value="ECO:0007669"/>
    <property type="project" value="UniProtKB-KW"/>
</dbReference>
<feature type="compositionally biased region" description="Basic and acidic residues" evidence="3">
    <location>
        <begin position="180"/>
        <end position="189"/>
    </location>
</feature>
<feature type="compositionally biased region" description="Basic and acidic residues" evidence="3">
    <location>
        <begin position="266"/>
        <end position="279"/>
    </location>
</feature>
<dbReference type="GO" id="GO:0007265">
    <property type="term" value="P:Ras protein signal transduction"/>
    <property type="evidence" value="ECO:0007669"/>
    <property type="project" value="TreeGrafter"/>
</dbReference>
<gene>
    <name evidence="6" type="ORF">PhCBS80983_g00206</name>
</gene>
<dbReference type="InterPro" id="IPR001895">
    <property type="entry name" value="RASGEF_cat_dom"/>
</dbReference>
<protein>
    <recommendedName>
        <fullName evidence="8">Ras-GEF domain-containing protein</fullName>
    </recommendedName>
</protein>
<proteinExistence type="predicted"/>
<dbReference type="SUPFAM" id="SSF48366">
    <property type="entry name" value="Ras GEF"/>
    <property type="match status" value="1"/>
</dbReference>
<evidence type="ECO:0008006" key="8">
    <source>
        <dbReference type="Google" id="ProtNLM"/>
    </source>
</evidence>
<dbReference type="CDD" id="cd06224">
    <property type="entry name" value="REM"/>
    <property type="match status" value="1"/>
</dbReference>
<evidence type="ECO:0000256" key="2">
    <source>
        <dbReference type="PROSITE-ProRule" id="PRU00168"/>
    </source>
</evidence>
<feature type="compositionally biased region" description="Basic and acidic residues" evidence="3">
    <location>
        <begin position="1012"/>
        <end position="1021"/>
    </location>
</feature>
<dbReference type="EMBL" id="QEAQ01000001">
    <property type="protein sequence ID" value="TPX62937.1"/>
    <property type="molecule type" value="Genomic_DNA"/>
</dbReference>
<dbReference type="Pfam" id="PF00617">
    <property type="entry name" value="RasGEF"/>
    <property type="match status" value="1"/>
</dbReference>
<comment type="caution">
    <text evidence="6">The sequence shown here is derived from an EMBL/GenBank/DDBJ whole genome shotgun (WGS) entry which is preliminary data.</text>
</comment>